<evidence type="ECO:0000313" key="3">
    <source>
        <dbReference type="Proteomes" id="UP000799777"/>
    </source>
</evidence>
<dbReference type="InterPro" id="IPR053267">
    <property type="entry name" value="Verrucosidin_biosynth-assoc"/>
</dbReference>
<dbReference type="Proteomes" id="UP000799777">
    <property type="component" value="Unassembled WGS sequence"/>
</dbReference>
<keyword evidence="3" id="KW-1185">Reference proteome</keyword>
<organism evidence="2 3">
    <name type="scientific">Setomelanomma holmii</name>
    <dbReference type="NCBI Taxonomy" id="210430"/>
    <lineage>
        <taxon>Eukaryota</taxon>
        <taxon>Fungi</taxon>
        <taxon>Dikarya</taxon>
        <taxon>Ascomycota</taxon>
        <taxon>Pezizomycotina</taxon>
        <taxon>Dothideomycetes</taxon>
        <taxon>Pleosporomycetidae</taxon>
        <taxon>Pleosporales</taxon>
        <taxon>Pleosporineae</taxon>
        <taxon>Phaeosphaeriaceae</taxon>
        <taxon>Setomelanomma</taxon>
    </lineage>
</organism>
<name>A0A9P4LJP3_9PLEO</name>
<accession>A0A9P4LJP3</accession>
<protein>
    <recommendedName>
        <fullName evidence="4">Ilp is an apoptosis inhibitor</fullName>
    </recommendedName>
</protein>
<evidence type="ECO:0000313" key="2">
    <source>
        <dbReference type="EMBL" id="KAF2027858.1"/>
    </source>
</evidence>
<sequence length="251" mass="27571">MTSLPGFTTNFPAGYPTLQGRGGPFAGAGSTSSGGSPSGSNNAANTPQFDIFEWHPSYQSCQRYFLDHAQHENGVQAVAALINICLPFQWTTNPIMNSSGPLPHSSGPAAYNLPWPRQGPVTNSRGQPAPAWVSLVPFIRRLVITGMDKEGIMHGFFGEDWKKGVGPVHECERRNYLFTAKSVGWAKVKCQYDMSPHESVPFLKPLQDVQLAEIEGAEKTWSQWLAMEDWMVGPRAPDAEDPLLDARRRAS</sequence>
<evidence type="ECO:0008006" key="4">
    <source>
        <dbReference type="Google" id="ProtNLM"/>
    </source>
</evidence>
<reference evidence="2" key="1">
    <citation type="journal article" date="2020" name="Stud. Mycol.">
        <title>101 Dothideomycetes genomes: a test case for predicting lifestyles and emergence of pathogens.</title>
        <authorList>
            <person name="Haridas S."/>
            <person name="Albert R."/>
            <person name="Binder M."/>
            <person name="Bloem J."/>
            <person name="Labutti K."/>
            <person name="Salamov A."/>
            <person name="Andreopoulos B."/>
            <person name="Baker S."/>
            <person name="Barry K."/>
            <person name="Bills G."/>
            <person name="Bluhm B."/>
            <person name="Cannon C."/>
            <person name="Castanera R."/>
            <person name="Culley D."/>
            <person name="Daum C."/>
            <person name="Ezra D."/>
            <person name="Gonzalez J."/>
            <person name="Henrissat B."/>
            <person name="Kuo A."/>
            <person name="Liang C."/>
            <person name="Lipzen A."/>
            <person name="Lutzoni F."/>
            <person name="Magnuson J."/>
            <person name="Mondo S."/>
            <person name="Nolan M."/>
            <person name="Ohm R."/>
            <person name="Pangilinan J."/>
            <person name="Park H.-J."/>
            <person name="Ramirez L."/>
            <person name="Alfaro M."/>
            <person name="Sun H."/>
            <person name="Tritt A."/>
            <person name="Yoshinaga Y."/>
            <person name="Zwiers L.-H."/>
            <person name="Turgeon B."/>
            <person name="Goodwin S."/>
            <person name="Spatafora J."/>
            <person name="Crous P."/>
            <person name="Grigoriev I."/>
        </authorList>
    </citation>
    <scope>NUCLEOTIDE SEQUENCE</scope>
    <source>
        <strain evidence="2">CBS 110217</strain>
    </source>
</reference>
<feature type="region of interest" description="Disordered" evidence="1">
    <location>
        <begin position="12"/>
        <end position="46"/>
    </location>
</feature>
<proteinExistence type="predicted"/>
<dbReference type="PANTHER" id="PTHR42087:SF1">
    <property type="entry name" value="ILP IS AN APOPTOSIS INHIBITOR"/>
    <property type="match status" value="1"/>
</dbReference>
<dbReference type="EMBL" id="ML978221">
    <property type="protein sequence ID" value="KAF2027858.1"/>
    <property type="molecule type" value="Genomic_DNA"/>
</dbReference>
<dbReference type="PANTHER" id="PTHR42087">
    <property type="entry name" value="ILP IS AN APOPTOSIS INHIBITOR"/>
    <property type="match status" value="1"/>
</dbReference>
<gene>
    <name evidence="2" type="ORF">EK21DRAFT_114493</name>
</gene>
<comment type="caution">
    <text evidence="2">The sequence shown here is derived from an EMBL/GenBank/DDBJ whole genome shotgun (WGS) entry which is preliminary data.</text>
</comment>
<dbReference type="OrthoDB" id="5335812at2759"/>
<evidence type="ECO:0000256" key="1">
    <source>
        <dbReference type="SAM" id="MobiDB-lite"/>
    </source>
</evidence>
<dbReference type="AlphaFoldDB" id="A0A9P4LJP3"/>
<feature type="compositionally biased region" description="Low complexity" evidence="1">
    <location>
        <begin position="27"/>
        <end position="46"/>
    </location>
</feature>